<reference evidence="3" key="2">
    <citation type="submission" date="2023-05" db="EMBL/GenBank/DDBJ databases">
        <authorList>
            <consortium name="Lawrence Berkeley National Laboratory"/>
            <person name="Steindorff A."/>
            <person name="Hensen N."/>
            <person name="Bonometti L."/>
            <person name="Westerberg I."/>
            <person name="Brannstrom I.O."/>
            <person name="Guillou S."/>
            <person name="Cros-Aarteil S."/>
            <person name="Calhoun S."/>
            <person name="Haridas S."/>
            <person name="Kuo A."/>
            <person name="Mondo S."/>
            <person name="Pangilinan J."/>
            <person name="Riley R."/>
            <person name="Labutti K."/>
            <person name="Andreopoulos B."/>
            <person name="Lipzen A."/>
            <person name="Chen C."/>
            <person name="Yanf M."/>
            <person name="Daum C."/>
            <person name="Ng V."/>
            <person name="Clum A."/>
            <person name="Ohm R."/>
            <person name="Martin F."/>
            <person name="Silar P."/>
            <person name="Natvig D."/>
            <person name="Lalanne C."/>
            <person name="Gautier V."/>
            <person name="Ament-Velasquez S.L."/>
            <person name="Kruys A."/>
            <person name="Hutchinson M.I."/>
            <person name="Powell A.J."/>
            <person name="Barry K."/>
            <person name="Miller A.N."/>
            <person name="Grigoriev I.V."/>
            <person name="Debuchy R."/>
            <person name="Gladieux P."/>
            <person name="Thoren M.H."/>
            <person name="Johannesson H."/>
        </authorList>
    </citation>
    <scope>NUCLEOTIDE SEQUENCE</scope>
    <source>
        <strain evidence="3">PSN293</strain>
    </source>
</reference>
<feature type="compositionally biased region" description="Basic and acidic residues" evidence="1">
    <location>
        <begin position="547"/>
        <end position="579"/>
    </location>
</feature>
<comment type="caution">
    <text evidence="3">The sequence shown here is derived from an EMBL/GenBank/DDBJ whole genome shotgun (WGS) entry which is preliminary data.</text>
</comment>
<feature type="region of interest" description="Disordered" evidence="1">
    <location>
        <begin position="369"/>
        <end position="397"/>
    </location>
</feature>
<dbReference type="Proteomes" id="UP001301769">
    <property type="component" value="Unassembled WGS sequence"/>
</dbReference>
<dbReference type="EMBL" id="MU858049">
    <property type="protein sequence ID" value="KAK4219259.1"/>
    <property type="molecule type" value="Genomic_DNA"/>
</dbReference>
<protein>
    <submittedName>
        <fullName evidence="3">Uncharacterized protein</fullName>
    </submittedName>
</protein>
<name>A0AAN6YH82_9PEZI</name>
<evidence type="ECO:0000313" key="4">
    <source>
        <dbReference type="Proteomes" id="UP001301769"/>
    </source>
</evidence>
<feature type="region of interest" description="Disordered" evidence="1">
    <location>
        <begin position="547"/>
        <end position="593"/>
    </location>
</feature>
<reference evidence="3" key="1">
    <citation type="journal article" date="2023" name="Mol. Phylogenet. Evol.">
        <title>Genome-scale phylogeny and comparative genomics of the fungal order Sordariales.</title>
        <authorList>
            <person name="Hensen N."/>
            <person name="Bonometti L."/>
            <person name="Westerberg I."/>
            <person name="Brannstrom I.O."/>
            <person name="Guillou S."/>
            <person name="Cros-Aarteil S."/>
            <person name="Calhoun S."/>
            <person name="Haridas S."/>
            <person name="Kuo A."/>
            <person name="Mondo S."/>
            <person name="Pangilinan J."/>
            <person name="Riley R."/>
            <person name="LaButti K."/>
            <person name="Andreopoulos B."/>
            <person name="Lipzen A."/>
            <person name="Chen C."/>
            <person name="Yan M."/>
            <person name="Daum C."/>
            <person name="Ng V."/>
            <person name="Clum A."/>
            <person name="Steindorff A."/>
            <person name="Ohm R.A."/>
            <person name="Martin F."/>
            <person name="Silar P."/>
            <person name="Natvig D.O."/>
            <person name="Lalanne C."/>
            <person name="Gautier V."/>
            <person name="Ament-Velasquez S.L."/>
            <person name="Kruys A."/>
            <person name="Hutchinson M.I."/>
            <person name="Powell A.J."/>
            <person name="Barry K."/>
            <person name="Miller A.N."/>
            <person name="Grigoriev I.V."/>
            <person name="Debuchy R."/>
            <person name="Gladieux P."/>
            <person name="Hiltunen Thoren M."/>
            <person name="Johannesson H."/>
        </authorList>
    </citation>
    <scope>NUCLEOTIDE SEQUENCE</scope>
    <source>
        <strain evidence="3">PSN293</strain>
    </source>
</reference>
<gene>
    <name evidence="3" type="ORF">QBC37DRAFT_382879</name>
</gene>
<feature type="transmembrane region" description="Helical" evidence="2">
    <location>
        <begin position="267"/>
        <end position="287"/>
    </location>
</feature>
<feature type="region of interest" description="Disordered" evidence="1">
    <location>
        <begin position="25"/>
        <end position="52"/>
    </location>
</feature>
<proteinExistence type="predicted"/>
<sequence>MTILPSLIAQAMGRSPYDDEVWHLSGHPTPGEHSQRYQQQYDQRGRPVNPDTRRLNRDIIRAHNEVMLAIGVAEPEISEKDQEAKQNSIKRHRQAETMIARRLLFINGLVEKALVWLVNGMRQQIMVYKDYASLGSPQLLQATGRSWKNYLVAGLPSYVVSDLYEYLWSDLYEYLWTDLYEYLRCLAPGIMNRLGNITPHSEMLYTAAFDHVLSYLRLHLEIFSFLQRVGLGPTDTFLPTWRFFLPGTSISPLPVPPLPTSLNPGSVAGWIGTFALGLAPFAGFYLFKRYSIAFTDILKFKYHSVIPAPRPRNPKRSRAPLGDVTSQYYPDGSDLEPEDAVIFSHGNGGADLGGGPNEVAAFPVGTIGPRRQSTASITSRPRGSREDEFASDDEAENEEWRRAVITVELAPAESTTNLPGGNNDLAEIRPRTEENGNTQPYEPVYRVSKFTLLPSYFAASILGLSTFRLISTPWEAFTLSSIARVYATRGAEGTVVGFGGLVMNGLSWRGIFTPWQRWESTLGLEGLLFNGLSFVALGLTWILKKSKVSEEEWEERGKREREAEEEARIPEASQEEHGLGEGQSSQGPQQQRP</sequence>
<evidence type="ECO:0000256" key="1">
    <source>
        <dbReference type="SAM" id="MobiDB-lite"/>
    </source>
</evidence>
<accession>A0AAN6YH82</accession>
<organism evidence="3 4">
    <name type="scientific">Rhypophila decipiens</name>
    <dbReference type="NCBI Taxonomy" id="261697"/>
    <lineage>
        <taxon>Eukaryota</taxon>
        <taxon>Fungi</taxon>
        <taxon>Dikarya</taxon>
        <taxon>Ascomycota</taxon>
        <taxon>Pezizomycotina</taxon>
        <taxon>Sordariomycetes</taxon>
        <taxon>Sordariomycetidae</taxon>
        <taxon>Sordariales</taxon>
        <taxon>Naviculisporaceae</taxon>
        <taxon>Rhypophila</taxon>
    </lineage>
</organism>
<keyword evidence="4" id="KW-1185">Reference proteome</keyword>
<keyword evidence="2" id="KW-0472">Membrane</keyword>
<evidence type="ECO:0000313" key="3">
    <source>
        <dbReference type="EMBL" id="KAK4219259.1"/>
    </source>
</evidence>
<feature type="compositionally biased region" description="Low complexity" evidence="1">
    <location>
        <begin position="582"/>
        <end position="593"/>
    </location>
</feature>
<feature type="transmembrane region" description="Helical" evidence="2">
    <location>
        <begin position="450"/>
        <end position="470"/>
    </location>
</feature>
<feature type="compositionally biased region" description="Polar residues" evidence="1">
    <location>
        <begin position="371"/>
        <end position="381"/>
    </location>
</feature>
<dbReference type="AlphaFoldDB" id="A0AAN6YH82"/>
<feature type="transmembrane region" description="Helical" evidence="2">
    <location>
        <begin position="522"/>
        <end position="543"/>
    </location>
</feature>
<evidence type="ECO:0000256" key="2">
    <source>
        <dbReference type="SAM" id="Phobius"/>
    </source>
</evidence>
<keyword evidence="2" id="KW-1133">Transmembrane helix</keyword>
<keyword evidence="2" id="KW-0812">Transmembrane</keyword>